<organism evidence="2">
    <name type="scientific">Culex pipiens</name>
    <name type="common">House mosquito</name>
    <dbReference type="NCBI Taxonomy" id="7175"/>
    <lineage>
        <taxon>Eukaryota</taxon>
        <taxon>Metazoa</taxon>
        <taxon>Ecdysozoa</taxon>
        <taxon>Arthropoda</taxon>
        <taxon>Hexapoda</taxon>
        <taxon>Insecta</taxon>
        <taxon>Pterygota</taxon>
        <taxon>Neoptera</taxon>
        <taxon>Endopterygota</taxon>
        <taxon>Diptera</taxon>
        <taxon>Nematocera</taxon>
        <taxon>Culicoidea</taxon>
        <taxon>Culicidae</taxon>
        <taxon>Culicinae</taxon>
        <taxon>Culicini</taxon>
        <taxon>Culex</taxon>
        <taxon>Culex</taxon>
    </lineage>
</organism>
<name>A0A8D8CP93_CULPI</name>
<evidence type="ECO:0000256" key="1">
    <source>
        <dbReference type="SAM" id="MobiDB-lite"/>
    </source>
</evidence>
<sequence length="120" mass="13217">MVERTRDSRKVWKYSVFSVWAWLHLFFQGNTNNLPIPFRVSVQVRSNASAKSKHSAHPTLTLRIAFPACPELLARSTPPVHPRPSNSTVSSVDSAESASQSCCKSSVPPAGSAQSARLRR</sequence>
<protein>
    <submittedName>
        <fullName evidence="2">(northern house mosquito) hypothetical protein</fullName>
    </submittedName>
</protein>
<dbReference type="EMBL" id="HBUE01132690">
    <property type="protein sequence ID" value="CAG6497222.1"/>
    <property type="molecule type" value="Transcribed_RNA"/>
</dbReference>
<feature type="region of interest" description="Disordered" evidence="1">
    <location>
        <begin position="75"/>
        <end position="120"/>
    </location>
</feature>
<evidence type="ECO:0000313" key="2">
    <source>
        <dbReference type="EMBL" id="CAG6497222.1"/>
    </source>
</evidence>
<accession>A0A8D8CP93</accession>
<feature type="compositionally biased region" description="Low complexity" evidence="1">
    <location>
        <begin position="85"/>
        <end position="101"/>
    </location>
</feature>
<dbReference type="AlphaFoldDB" id="A0A8D8CP93"/>
<proteinExistence type="predicted"/>
<reference evidence="2" key="1">
    <citation type="submission" date="2021-05" db="EMBL/GenBank/DDBJ databases">
        <authorList>
            <person name="Alioto T."/>
            <person name="Alioto T."/>
            <person name="Gomez Garrido J."/>
        </authorList>
    </citation>
    <scope>NUCLEOTIDE SEQUENCE</scope>
</reference>